<dbReference type="Pfam" id="PF02656">
    <property type="entry name" value="DUF202"/>
    <property type="match status" value="1"/>
</dbReference>
<keyword evidence="2" id="KW-1003">Cell membrane</keyword>
<feature type="transmembrane region" description="Helical" evidence="6">
    <location>
        <begin position="62"/>
        <end position="81"/>
    </location>
</feature>
<name>A0A563E9T1_9MICO</name>
<comment type="caution">
    <text evidence="8">The sequence shown here is derived from an EMBL/GenBank/DDBJ whole genome shotgun (WGS) entry which is preliminary data.</text>
</comment>
<dbReference type="PANTHER" id="PTHR34187:SF2">
    <property type="entry name" value="DUF202 DOMAIN-CONTAINING PROTEIN"/>
    <property type="match status" value="1"/>
</dbReference>
<accession>A0A563E9T1</accession>
<evidence type="ECO:0000256" key="4">
    <source>
        <dbReference type="ARBA" id="ARBA00022989"/>
    </source>
</evidence>
<evidence type="ECO:0000256" key="6">
    <source>
        <dbReference type="SAM" id="Phobius"/>
    </source>
</evidence>
<evidence type="ECO:0000256" key="1">
    <source>
        <dbReference type="ARBA" id="ARBA00004651"/>
    </source>
</evidence>
<keyword evidence="4 6" id="KW-1133">Transmembrane helix</keyword>
<organism evidence="8 9">
    <name type="scientific">Leekyejoonella antrihumi</name>
    <dbReference type="NCBI Taxonomy" id="1660198"/>
    <lineage>
        <taxon>Bacteria</taxon>
        <taxon>Bacillati</taxon>
        <taxon>Actinomycetota</taxon>
        <taxon>Actinomycetes</taxon>
        <taxon>Micrococcales</taxon>
        <taxon>Dermacoccaceae</taxon>
        <taxon>Leekyejoonella</taxon>
    </lineage>
</organism>
<feature type="transmembrane region" description="Helical" evidence="6">
    <location>
        <begin position="101"/>
        <end position="121"/>
    </location>
</feature>
<dbReference type="InterPro" id="IPR003807">
    <property type="entry name" value="DUF202"/>
</dbReference>
<keyword evidence="3 6" id="KW-0812">Transmembrane</keyword>
<dbReference type="EMBL" id="VCQV01000002">
    <property type="protein sequence ID" value="TWP38554.1"/>
    <property type="molecule type" value="Genomic_DNA"/>
</dbReference>
<dbReference type="OrthoDB" id="582337at2"/>
<keyword evidence="9" id="KW-1185">Reference proteome</keyword>
<evidence type="ECO:0000256" key="3">
    <source>
        <dbReference type="ARBA" id="ARBA00022692"/>
    </source>
</evidence>
<evidence type="ECO:0000256" key="5">
    <source>
        <dbReference type="ARBA" id="ARBA00023136"/>
    </source>
</evidence>
<sequence length="122" mass="13061">MSTTSRWPKRVYDVGEDPDYRFSFANERTFLAWIRTSLALLAGGVALDTLSLSIPPAVRRTLACALIIFGMICAGAAWLRWAAAERAMRTGSSLPSARLPGALAGVLIVCALVVLVVVLIAL</sequence>
<reference evidence="8 9" key="2">
    <citation type="submission" date="2019-08" db="EMBL/GenBank/DDBJ databases">
        <title>Jejuicoccus antrihumi gen. nov., sp. nov., a new member of the family Dermacoccaceae isolated from a cave.</title>
        <authorList>
            <person name="Schumann P."/>
            <person name="Kim I.S."/>
        </authorList>
    </citation>
    <scope>NUCLEOTIDE SEQUENCE [LARGE SCALE GENOMIC DNA]</scope>
    <source>
        <strain evidence="8 9">C5-26</strain>
    </source>
</reference>
<evidence type="ECO:0000313" key="8">
    <source>
        <dbReference type="EMBL" id="TWP38554.1"/>
    </source>
</evidence>
<dbReference type="PANTHER" id="PTHR34187">
    <property type="entry name" value="FGR18P"/>
    <property type="match status" value="1"/>
</dbReference>
<dbReference type="AlphaFoldDB" id="A0A563E9T1"/>
<gene>
    <name evidence="8" type="ORF">FGL98_01815</name>
</gene>
<keyword evidence="5 6" id="KW-0472">Membrane</keyword>
<feature type="domain" description="DUF202" evidence="7">
    <location>
        <begin position="21"/>
        <end position="87"/>
    </location>
</feature>
<dbReference type="Proteomes" id="UP000320244">
    <property type="component" value="Unassembled WGS sequence"/>
</dbReference>
<evidence type="ECO:0000313" key="9">
    <source>
        <dbReference type="Proteomes" id="UP000320244"/>
    </source>
</evidence>
<dbReference type="RefSeq" id="WP_146314957.1">
    <property type="nucleotide sequence ID" value="NZ_VCQV01000002.1"/>
</dbReference>
<reference evidence="8 9" key="1">
    <citation type="submission" date="2019-05" db="EMBL/GenBank/DDBJ databases">
        <authorList>
            <person name="Lee S.D."/>
        </authorList>
    </citation>
    <scope>NUCLEOTIDE SEQUENCE [LARGE SCALE GENOMIC DNA]</scope>
    <source>
        <strain evidence="8 9">C5-26</strain>
    </source>
</reference>
<protein>
    <submittedName>
        <fullName evidence="8">DUF202 domain-containing protein</fullName>
    </submittedName>
</protein>
<proteinExistence type="predicted"/>
<dbReference type="GO" id="GO:0005886">
    <property type="term" value="C:plasma membrane"/>
    <property type="evidence" value="ECO:0007669"/>
    <property type="project" value="UniProtKB-SubCell"/>
</dbReference>
<comment type="subcellular location">
    <subcellularLocation>
        <location evidence="1">Cell membrane</location>
        <topology evidence="1">Multi-pass membrane protein</topology>
    </subcellularLocation>
</comment>
<evidence type="ECO:0000256" key="2">
    <source>
        <dbReference type="ARBA" id="ARBA00022475"/>
    </source>
</evidence>
<evidence type="ECO:0000259" key="7">
    <source>
        <dbReference type="Pfam" id="PF02656"/>
    </source>
</evidence>
<dbReference type="InterPro" id="IPR052053">
    <property type="entry name" value="IM_YidH-like"/>
</dbReference>